<organism evidence="1">
    <name type="scientific">Caldilineaceae bacterium SB0662_bin_9</name>
    <dbReference type="NCBI Taxonomy" id="2605258"/>
    <lineage>
        <taxon>Bacteria</taxon>
        <taxon>Bacillati</taxon>
        <taxon>Chloroflexota</taxon>
        <taxon>Caldilineae</taxon>
        <taxon>Caldilineales</taxon>
        <taxon>Caldilineaceae</taxon>
    </lineage>
</organism>
<dbReference type="Gene3D" id="3.40.50.1000">
    <property type="entry name" value="HAD superfamily/HAD-like"/>
    <property type="match status" value="2"/>
</dbReference>
<dbReference type="EMBL" id="VXPY01000063">
    <property type="protein sequence ID" value="MYD90478.1"/>
    <property type="molecule type" value="Genomic_DNA"/>
</dbReference>
<dbReference type="InterPro" id="IPR023214">
    <property type="entry name" value="HAD_sf"/>
</dbReference>
<proteinExistence type="predicted"/>
<dbReference type="AlphaFoldDB" id="A0A6B1DT84"/>
<reference evidence="1" key="1">
    <citation type="submission" date="2019-09" db="EMBL/GenBank/DDBJ databases">
        <title>Characterisation of the sponge microbiome using genome-centric metagenomics.</title>
        <authorList>
            <person name="Engelberts J.P."/>
            <person name="Robbins S.J."/>
            <person name="De Goeij J.M."/>
            <person name="Aranda M."/>
            <person name="Bell S.C."/>
            <person name="Webster N.S."/>
        </authorList>
    </citation>
    <scope>NUCLEOTIDE SEQUENCE</scope>
    <source>
        <strain evidence="1">SB0662_bin_9</strain>
    </source>
</reference>
<dbReference type="GO" id="GO:0000287">
    <property type="term" value="F:magnesium ion binding"/>
    <property type="evidence" value="ECO:0007669"/>
    <property type="project" value="TreeGrafter"/>
</dbReference>
<dbReference type="GO" id="GO:0005829">
    <property type="term" value="C:cytosol"/>
    <property type="evidence" value="ECO:0007669"/>
    <property type="project" value="TreeGrafter"/>
</dbReference>
<dbReference type="SUPFAM" id="SSF56784">
    <property type="entry name" value="HAD-like"/>
    <property type="match status" value="1"/>
</dbReference>
<dbReference type="InterPro" id="IPR036412">
    <property type="entry name" value="HAD-like_sf"/>
</dbReference>
<sequence length="273" mass="30093">MKQQLLGLADRLAQIKVVLCDLDHTLLDADRQVPPDTDGLLERWLSAGYGFVIATGREPRRARNLSPVLDQCPLICYNGTWIEHLGDVKYTRPMSCDLTRSAIECLKRTNPNAWIGLEIDDRLYAPRPLGRWGDAIAADPTAIRAEAFKVFCPKSHLSPSEADRVRTSVPPGTCLWISDDYDVVQFEDAVWSDKSVGAAWLLDQWNLNLSRCMALGDETNDLTMVSRSGIGIAMSNSNPELLAAADLCAPNHDAEGVKRVLSAVLELQPQAPV</sequence>
<dbReference type="PANTHER" id="PTHR10000">
    <property type="entry name" value="PHOSPHOSERINE PHOSPHATASE"/>
    <property type="match status" value="1"/>
</dbReference>
<protein>
    <submittedName>
        <fullName evidence="1">HAD family phosphatase</fullName>
    </submittedName>
</protein>
<comment type="caution">
    <text evidence="1">The sequence shown here is derived from an EMBL/GenBank/DDBJ whole genome shotgun (WGS) entry which is preliminary data.</text>
</comment>
<dbReference type="PANTHER" id="PTHR10000:SF8">
    <property type="entry name" value="HAD SUPERFAMILY HYDROLASE-LIKE, TYPE 3"/>
    <property type="match status" value="1"/>
</dbReference>
<accession>A0A6B1DT84</accession>
<gene>
    <name evidence="1" type="ORF">F4Y08_09120</name>
</gene>
<dbReference type="GO" id="GO:0016791">
    <property type="term" value="F:phosphatase activity"/>
    <property type="evidence" value="ECO:0007669"/>
    <property type="project" value="TreeGrafter"/>
</dbReference>
<name>A0A6B1DT84_9CHLR</name>
<evidence type="ECO:0000313" key="1">
    <source>
        <dbReference type="EMBL" id="MYD90478.1"/>
    </source>
</evidence>
<dbReference type="Pfam" id="PF08282">
    <property type="entry name" value="Hydrolase_3"/>
    <property type="match status" value="2"/>
</dbReference>